<dbReference type="PRINTS" id="PR00035">
    <property type="entry name" value="HTHGNTR"/>
</dbReference>
<reference evidence="5 6" key="1">
    <citation type="submission" date="2020-08" db="EMBL/GenBank/DDBJ databases">
        <title>Genome public.</title>
        <authorList>
            <person name="Liu C."/>
            <person name="Sun Q."/>
        </authorList>
    </citation>
    <scope>NUCLEOTIDE SEQUENCE [LARGE SCALE GENOMIC DNA]</scope>
    <source>
        <strain evidence="5 6">NSJ-46</strain>
    </source>
</reference>
<dbReference type="InterPro" id="IPR036390">
    <property type="entry name" value="WH_DNA-bd_sf"/>
</dbReference>
<dbReference type="SUPFAM" id="SSF48008">
    <property type="entry name" value="GntR ligand-binding domain-like"/>
    <property type="match status" value="1"/>
</dbReference>
<organism evidence="5 6">
    <name type="scientific">Jingyaoa shaoxingensis</name>
    <dbReference type="NCBI Taxonomy" id="2763671"/>
    <lineage>
        <taxon>Bacteria</taxon>
        <taxon>Bacillati</taxon>
        <taxon>Bacillota</taxon>
        <taxon>Clostridia</taxon>
        <taxon>Lachnospirales</taxon>
        <taxon>Lachnospiraceae</taxon>
        <taxon>Jingyaoa</taxon>
    </lineage>
</organism>
<dbReference type="PRINTS" id="PR00033">
    <property type="entry name" value="HTHASNC"/>
</dbReference>
<evidence type="ECO:0000259" key="4">
    <source>
        <dbReference type="PROSITE" id="PS50949"/>
    </source>
</evidence>
<dbReference type="InterPro" id="IPR036388">
    <property type="entry name" value="WH-like_DNA-bd_sf"/>
</dbReference>
<dbReference type="InterPro" id="IPR011711">
    <property type="entry name" value="GntR_C"/>
</dbReference>
<dbReference type="InterPro" id="IPR008920">
    <property type="entry name" value="TF_FadR/GntR_C"/>
</dbReference>
<dbReference type="PROSITE" id="PS50949">
    <property type="entry name" value="HTH_GNTR"/>
    <property type="match status" value="1"/>
</dbReference>
<dbReference type="InterPro" id="IPR000524">
    <property type="entry name" value="Tscrpt_reg_HTH_GntR"/>
</dbReference>
<dbReference type="CDD" id="cd07377">
    <property type="entry name" value="WHTH_GntR"/>
    <property type="match status" value="1"/>
</dbReference>
<dbReference type="InterPro" id="IPR000485">
    <property type="entry name" value="AsnC-type_HTH_dom"/>
</dbReference>
<dbReference type="Gene3D" id="1.10.10.10">
    <property type="entry name" value="Winged helix-like DNA-binding domain superfamily/Winged helix DNA-binding domain"/>
    <property type="match status" value="1"/>
</dbReference>
<comment type="caution">
    <text evidence="5">The sequence shown here is derived from an EMBL/GenBank/DDBJ whole genome shotgun (WGS) entry which is preliminary data.</text>
</comment>
<dbReference type="SMART" id="SM00895">
    <property type="entry name" value="FCD"/>
    <property type="match status" value="1"/>
</dbReference>
<gene>
    <name evidence="5" type="ORF">H8716_04220</name>
</gene>
<proteinExistence type="predicted"/>
<evidence type="ECO:0000256" key="2">
    <source>
        <dbReference type="ARBA" id="ARBA00023125"/>
    </source>
</evidence>
<dbReference type="Gene3D" id="1.20.120.530">
    <property type="entry name" value="GntR ligand-binding domain-like"/>
    <property type="match status" value="1"/>
</dbReference>
<dbReference type="PANTHER" id="PTHR43537">
    <property type="entry name" value="TRANSCRIPTIONAL REGULATOR, GNTR FAMILY"/>
    <property type="match status" value="1"/>
</dbReference>
<protein>
    <submittedName>
        <fullName evidence="5">GntR family transcriptional regulator</fullName>
    </submittedName>
</protein>
<dbReference type="RefSeq" id="WP_249307279.1">
    <property type="nucleotide sequence ID" value="NZ_JACRSZ010000003.1"/>
</dbReference>
<accession>A0ABR7N7H0</accession>
<evidence type="ECO:0000313" key="5">
    <source>
        <dbReference type="EMBL" id="MBC8572294.1"/>
    </source>
</evidence>
<dbReference type="EMBL" id="JACRSZ010000003">
    <property type="protein sequence ID" value="MBC8572294.1"/>
    <property type="molecule type" value="Genomic_DNA"/>
</dbReference>
<keyword evidence="2" id="KW-0238">DNA-binding</keyword>
<evidence type="ECO:0000256" key="3">
    <source>
        <dbReference type="ARBA" id="ARBA00023163"/>
    </source>
</evidence>
<keyword evidence="6" id="KW-1185">Reference proteome</keyword>
<dbReference type="SUPFAM" id="SSF46785">
    <property type="entry name" value="Winged helix' DNA-binding domain"/>
    <property type="match status" value="1"/>
</dbReference>
<dbReference type="SMART" id="SM00345">
    <property type="entry name" value="HTH_GNTR"/>
    <property type="match status" value="1"/>
</dbReference>
<sequence>MDDHYSLGGKVFTQLKNSILAGEFEDGAELREISLSKKLGVSRTPVREALRQLEQEGLVEIFPNRGAHVKGITAKDVEDIFRIRARLEGLCAEMAVSFITQPQLDKLEEIILLSKFYEEKKDMEHLLNMDSQFHEVLFESCGSKMLEHQLKDYHQYVQKARLRSLKRQERAKKSTQEHEEILEAIKAKDAKKADELATRHILNAIANIHMEHES</sequence>
<keyword evidence="1" id="KW-0805">Transcription regulation</keyword>
<feature type="domain" description="HTH gntR-type" evidence="4">
    <location>
        <begin position="5"/>
        <end position="72"/>
    </location>
</feature>
<dbReference type="PANTHER" id="PTHR43537:SF24">
    <property type="entry name" value="GLUCONATE OPERON TRANSCRIPTIONAL REPRESSOR"/>
    <property type="match status" value="1"/>
</dbReference>
<dbReference type="Pfam" id="PF07729">
    <property type="entry name" value="FCD"/>
    <property type="match status" value="1"/>
</dbReference>
<dbReference type="Proteomes" id="UP000657421">
    <property type="component" value="Unassembled WGS sequence"/>
</dbReference>
<name>A0ABR7N7H0_9FIRM</name>
<dbReference type="Pfam" id="PF00392">
    <property type="entry name" value="GntR"/>
    <property type="match status" value="1"/>
</dbReference>
<evidence type="ECO:0000313" key="6">
    <source>
        <dbReference type="Proteomes" id="UP000657421"/>
    </source>
</evidence>
<evidence type="ECO:0000256" key="1">
    <source>
        <dbReference type="ARBA" id="ARBA00023015"/>
    </source>
</evidence>
<keyword evidence="3" id="KW-0804">Transcription</keyword>